<dbReference type="Gene3D" id="3.30.450.20">
    <property type="entry name" value="PAS domain"/>
    <property type="match status" value="1"/>
</dbReference>
<feature type="region of interest" description="Disordered" evidence="3">
    <location>
        <begin position="63"/>
        <end position="84"/>
    </location>
</feature>
<name>A0A9N9EY56_9GLOM</name>
<dbReference type="CDD" id="cd00067">
    <property type="entry name" value="GAL4"/>
    <property type="match status" value="1"/>
</dbReference>
<feature type="compositionally biased region" description="Low complexity" evidence="3">
    <location>
        <begin position="529"/>
        <end position="545"/>
    </location>
</feature>
<dbReference type="InterPro" id="IPR036864">
    <property type="entry name" value="Zn2-C6_fun-type_DNA-bd_sf"/>
</dbReference>
<dbReference type="PANTHER" id="PTHR47659">
    <property type="entry name" value="ZN(II)2CYS6 TRANSCRIPTION FACTOR (EUROFUNG)-RELATED"/>
    <property type="match status" value="1"/>
</dbReference>
<feature type="region of interest" description="Disordered" evidence="3">
    <location>
        <begin position="168"/>
        <end position="236"/>
    </location>
</feature>
<keyword evidence="2" id="KW-0539">Nucleus</keyword>
<dbReference type="PROSITE" id="PS00463">
    <property type="entry name" value="ZN2_CY6_FUNGAL_1"/>
    <property type="match status" value="1"/>
</dbReference>
<organism evidence="5 6">
    <name type="scientific">Acaulospora morrowiae</name>
    <dbReference type="NCBI Taxonomy" id="94023"/>
    <lineage>
        <taxon>Eukaryota</taxon>
        <taxon>Fungi</taxon>
        <taxon>Fungi incertae sedis</taxon>
        <taxon>Mucoromycota</taxon>
        <taxon>Glomeromycotina</taxon>
        <taxon>Glomeromycetes</taxon>
        <taxon>Diversisporales</taxon>
        <taxon>Acaulosporaceae</taxon>
        <taxon>Acaulospora</taxon>
    </lineage>
</organism>
<gene>
    <name evidence="5" type="ORF">AMORRO_LOCUS3122</name>
</gene>
<dbReference type="OrthoDB" id="1555531at2759"/>
<accession>A0A9N9EY56</accession>
<dbReference type="AlphaFoldDB" id="A0A9N9EY56"/>
<dbReference type="PANTHER" id="PTHR47659:SF4">
    <property type="entry name" value="ZN(II)2CYS6 TRANSCRIPTION FACTOR (EUROFUNG)"/>
    <property type="match status" value="1"/>
</dbReference>
<dbReference type="InterPro" id="IPR050335">
    <property type="entry name" value="ERT1_acuK_gluconeogen_tf"/>
</dbReference>
<protein>
    <submittedName>
        <fullName evidence="5">800_t:CDS:1</fullName>
    </submittedName>
</protein>
<evidence type="ECO:0000259" key="4">
    <source>
        <dbReference type="PROSITE" id="PS50048"/>
    </source>
</evidence>
<dbReference type="Pfam" id="PF00172">
    <property type="entry name" value="Zn_clus"/>
    <property type="match status" value="1"/>
</dbReference>
<evidence type="ECO:0000256" key="1">
    <source>
        <dbReference type="ARBA" id="ARBA00022723"/>
    </source>
</evidence>
<dbReference type="InterPro" id="IPR001138">
    <property type="entry name" value="Zn2Cys6_DnaBD"/>
</dbReference>
<dbReference type="GO" id="GO:0008270">
    <property type="term" value="F:zinc ion binding"/>
    <property type="evidence" value="ECO:0007669"/>
    <property type="project" value="InterPro"/>
</dbReference>
<feature type="region of interest" description="Disordered" evidence="3">
    <location>
        <begin position="444"/>
        <end position="464"/>
    </location>
</feature>
<sequence>MSTQLVVERPSSLFPRHSPYSLNEHPLSLPPSTHNFRYDPINSEQTQSFFPGHHQPYPVPYPSSSRMRTATDSNSTKQSTAGGTMGMINTNLSGEDNGSGVIKRTNKTHVPSACVNCKKAHLACDVSRPCKRCVALGKVETCVDIKHKKRGRPKLKDKKQYPYDTHATADAKTWGTNPQFLPPTTADPDQQSSSRHHVDQPPPPQNQQLSFSSFIPSPPHLHSPPVSNRPTFHRPSQFLEKPSKQLMRSPSVSSLPESQPSTITMYLTIDGATCASVSKECLGSMGYYPLELVNKSIYDYILAGDVAKFQKFFNSLLESMHRHNNPSNQHSYQPLPSDGIEGMINLRQRIGQYDLYNVRMYLERGSGFDFARRETHVVALFTKIKSDTYIQSGDCSPYVRSLSADPASHAMNMGVGRSGLLSPLLSPRQSNFSDITPLTSLYVEAPPHPPSNPHNPNDHFNQSHYHLSDNYQKHRSNATNHYSPIIPRPSPIVPSVHRPEPLVNPGPPSRRSETSLSLLIEGRSSAFNPTRSPPSSIISPISTPSAYKQEFEDSKPNMNASIMIPREPGSRGENLNVSDSESTKRMS</sequence>
<feature type="domain" description="Zn(2)-C6 fungal-type" evidence="4">
    <location>
        <begin position="113"/>
        <end position="144"/>
    </location>
</feature>
<dbReference type="SMART" id="SM00066">
    <property type="entry name" value="GAL4"/>
    <property type="match status" value="1"/>
</dbReference>
<evidence type="ECO:0000313" key="6">
    <source>
        <dbReference type="Proteomes" id="UP000789342"/>
    </source>
</evidence>
<dbReference type="Proteomes" id="UP000789342">
    <property type="component" value="Unassembled WGS sequence"/>
</dbReference>
<keyword evidence="1" id="KW-0479">Metal-binding</keyword>
<comment type="caution">
    <text evidence="5">The sequence shown here is derived from an EMBL/GenBank/DDBJ whole genome shotgun (WGS) entry which is preliminary data.</text>
</comment>
<dbReference type="SUPFAM" id="SSF57701">
    <property type="entry name" value="Zn2/Cys6 DNA-binding domain"/>
    <property type="match status" value="1"/>
</dbReference>
<reference evidence="5" key="1">
    <citation type="submission" date="2021-06" db="EMBL/GenBank/DDBJ databases">
        <authorList>
            <person name="Kallberg Y."/>
            <person name="Tangrot J."/>
            <person name="Rosling A."/>
        </authorList>
    </citation>
    <scope>NUCLEOTIDE SEQUENCE</scope>
    <source>
        <strain evidence="5">CL551</strain>
    </source>
</reference>
<dbReference type="EMBL" id="CAJVPV010001466">
    <property type="protein sequence ID" value="CAG8498237.1"/>
    <property type="molecule type" value="Genomic_DNA"/>
</dbReference>
<feature type="region of interest" description="Disordered" evidence="3">
    <location>
        <begin position="525"/>
        <end position="587"/>
    </location>
</feature>
<feature type="region of interest" description="Disordered" evidence="3">
    <location>
        <begin position="475"/>
        <end position="494"/>
    </location>
</feature>
<feature type="region of interest" description="Disordered" evidence="3">
    <location>
        <begin position="1"/>
        <end position="26"/>
    </location>
</feature>
<proteinExistence type="predicted"/>
<evidence type="ECO:0000313" key="5">
    <source>
        <dbReference type="EMBL" id="CAG8498237.1"/>
    </source>
</evidence>
<evidence type="ECO:0000256" key="3">
    <source>
        <dbReference type="SAM" id="MobiDB-lite"/>
    </source>
</evidence>
<keyword evidence="6" id="KW-1185">Reference proteome</keyword>
<dbReference type="PROSITE" id="PS50048">
    <property type="entry name" value="ZN2_CY6_FUNGAL_2"/>
    <property type="match status" value="1"/>
</dbReference>
<feature type="non-terminal residue" evidence="5">
    <location>
        <position position="587"/>
    </location>
</feature>
<evidence type="ECO:0000256" key="2">
    <source>
        <dbReference type="ARBA" id="ARBA00023242"/>
    </source>
</evidence>
<dbReference type="GO" id="GO:0000981">
    <property type="term" value="F:DNA-binding transcription factor activity, RNA polymerase II-specific"/>
    <property type="evidence" value="ECO:0007669"/>
    <property type="project" value="InterPro"/>
</dbReference>